<evidence type="ECO:0000313" key="3">
    <source>
        <dbReference type="Proteomes" id="UP000224567"/>
    </source>
</evidence>
<dbReference type="EMBL" id="MLFT02000001">
    <property type="protein sequence ID" value="PHT59908.1"/>
    <property type="molecule type" value="Genomic_DNA"/>
</dbReference>
<dbReference type="Proteomes" id="UP000224567">
    <property type="component" value="Unassembled WGS sequence"/>
</dbReference>
<keyword evidence="3" id="KW-1185">Reference proteome</keyword>
<organism evidence="2 3">
    <name type="scientific">Capsicum baccatum</name>
    <name type="common">Peruvian pepper</name>
    <dbReference type="NCBI Taxonomy" id="33114"/>
    <lineage>
        <taxon>Eukaryota</taxon>
        <taxon>Viridiplantae</taxon>
        <taxon>Streptophyta</taxon>
        <taxon>Embryophyta</taxon>
        <taxon>Tracheophyta</taxon>
        <taxon>Spermatophyta</taxon>
        <taxon>Magnoliopsida</taxon>
        <taxon>eudicotyledons</taxon>
        <taxon>Gunneridae</taxon>
        <taxon>Pentapetalae</taxon>
        <taxon>asterids</taxon>
        <taxon>lamiids</taxon>
        <taxon>Solanales</taxon>
        <taxon>Solanaceae</taxon>
        <taxon>Solanoideae</taxon>
        <taxon>Capsiceae</taxon>
        <taxon>Capsicum</taxon>
    </lineage>
</organism>
<gene>
    <name evidence="2" type="ORF">CQW23_02271</name>
</gene>
<dbReference type="AlphaFoldDB" id="A0A2G2XQZ9"/>
<evidence type="ECO:0000313" key="2">
    <source>
        <dbReference type="EMBL" id="PHT59908.1"/>
    </source>
</evidence>
<name>A0A2G2XQZ9_CAPBA</name>
<accession>A0A2G2XQZ9</accession>
<reference evidence="3" key="2">
    <citation type="journal article" date="2017" name="J. Anim. Genet.">
        <title>Multiple reference genome sequences of hot pepper reveal the massive evolution of plant disease resistance genes by retroduplication.</title>
        <authorList>
            <person name="Kim S."/>
            <person name="Park J."/>
            <person name="Yeom S.-I."/>
            <person name="Kim Y.-M."/>
            <person name="Seo E."/>
            <person name="Kim K.-T."/>
            <person name="Kim M.-S."/>
            <person name="Lee J.M."/>
            <person name="Cheong K."/>
            <person name="Shin H.-S."/>
            <person name="Kim S.-B."/>
            <person name="Han K."/>
            <person name="Lee J."/>
            <person name="Park M."/>
            <person name="Lee H.-A."/>
            <person name="Lee H.-Y."/>
            <person name="Lee Y."/>
            <person name="Oh S."/>
            <person name="Lee J.H."/>
            <person name="Choi E."/>
            <person name="Choi E."/>
            <person name="Lee S.E."/>
            <person name="Jeon J."/>
            <person name="Kim H."/>
            <person name="Choi G."/>
            <person name="Song H."/>
            <person name="Lee J."/>
            <person name="Lee S.-C."/>
            <person name="Kwon J.-K."/>
            <person name="Lee H.-Y."/>
            <person name="Koo N."/>
            <person name="Hong Y."/>
            <person name="Kim R.W."/>
            <person name="Kang W.-H."/>
            <person name="Huh J.H."/>
            <person name="Kang B.-C."/>
            <person name="Yang T.-J."/>
            <person name="Lee Y.-H."/>
            <person name="Bennetzen J.L."/>
            <person name="Choi D."/>
        </authorList>
    </citation>
    <scope>NUCLEOTIDE SEQUENCE [LARGE SCALE GENOMIC DNA]</scope>
    <source>
        <strain evidence="3">cv. PBC81</strain>
    </source>
</reference>
<comment type="caution">
    <text evidence="2">The sequence shown here is derived from an EMBL/GenBank/DDBJ whole genome shotgun (WGS) entry which is preliminary data.</text>
</comment>
<sequence length="315" mass="35214">MAPQCSELMNRYDRNRFISYDAKEWEKKAMGRHLIEERRLILTEEDGEQIQPVLASIEPHRWIKFVQNPGPVVSILVREFHTNMDSITNTSSVRGHTIFFASCVSNRLYETPDLDDIHLYALLCDPTWDDIGPNLCPVRIEWIIGQVNFQPPLQESHTLRGAIIAENAPHSGIQGNHVFVLGVFDPEYVDINMVLEELIRMLKASAGSENLANGGGIDLTREKGKKQGHGQLGSQGSVESQGGDGGSFSNTKKVINILASRGNSARPGDAVRTPRPPKSLPILHGVYDQYRDVPEEPNSDEDDENYYVDNVSLHC</sequence>
<evidence type="ECO:0000256" key="1">
    <source>
        <dbReference type="SAM" id="MobiDB-lite"/>
    </source>
</evidence>
<reference evidence="2 3" key="1">
    <citation type="journal article" date="2017" name="Genome Biol.">
        <title>New reference genome sequences of hot pepper reveal the massive evolution of plant disease-resistance genes by retroduplication.</title>
        <authorList>
            <person name="Kim S."/>
            <person name="Park J."/>
            <person name="Yeom S.I."/>
            <person name="Kim Y.M."/>
            <person name="Seo E."/>
            <person name="Kim K.T."/>
            <person name="Kim M.S."/>
            <person name="Lee J.M."/>
            <person name="Cheong K."/>
            <person name="Shin H.S."/>
            <person name="Kim S.B."/>
            <person name="Han K."/>
            <person name="Lee J."/>
            <person name="Park M."/>
            <person name="Lee H.A."/>
            <person name="Lee H.Y."/>
            <person name="Lee Y."/>
            <person name="Oh S."/>
            <person name="Lee J.H."/>
            <person name="Choi E."/>
            <person name="Choi E."/>
            <person name="Lee S.E."/>
            <person name="Jeon J."/>
            <person name="Kim H."/>
            <person name="Choi G."/>
            <person name="Song H."/>
            <person name="Lee J."/>
            <person name="Lee S.C."/>
            <person name="Kwon J.K."/>
            <person name="Lee H.Y."/>
            <person name="Koo N."/>
            <person name="Hong Y."/>
            <person name="Kim R.W."/>
            <person name="Kang W.H."/>
            <person name="Huh J.H."/>
            <person name="Kang B.C."/>
            <person name="Yang T.J."/>
            <person name="Lee Y.H."/>
            <person name="Bennetzen J.L."/>
            <person name="Choi D."/>
        </authorList>
    </citation>
    <scope>NUCLEOTIDE SEQUENCE [LARGE SCALE GENOMIC DNA]</scope>
    <source>
        <strain evidence="3">cv. PBC81</strain>
    </source>
</reference>
<feature type="region of interest" description="Disordered" evidence="1">
    <location>
        <begin position="212"/>
        <end position="282"/>
    </location>
</feature>
<proteinExistence type="predicted"/>
<protein>
    <submittedName>
        <fullName evidence="2">Uncharacterized protein</fullName>
    </submittedName>
</protein>